<evidence type="ECO:0000256" key="1">
    <source>
        <dbReference type="ARBA" id="ARBA00000085"/>
    </source>
</evidence>
<dbReference type="InterPro" id="IPR036890">
    <property type="entry name" value="HATPase_C_sf"/>
</dbReference>
<dbReference type="CDD" id="cd00082">
    <property type="entry name" value="HisKA"/>
    <property type="match status" value="1"/>
</dbReference>
<evidence type="ECO:0000256" key="10">
    <source>
        <dbReference type="ARBA" id="ARBA00022840"/>
    </source>
</evidence>
<feature type="region of interest" description="Disordered" evidence="15">
    <location>
        <begin position="681"/>
        <end position="749"/>
    </location>
</feature>
<comment type="subcellular location">
    <subcellularLocation>
        <location evidence="2">Cell membrane</location>
        <topology evidence="2">Multi-pass membrane protein</topology>
    </subcellularLocation>
</comment>
<evidence type="ECO:0000313" key="18">
    <source>
        <dbReference type="EMBL" id="HIR60895.1"/>
    </source>
</evidence>
<evidence type="ECO:0000256" key="4">
    <source>
        <dbReference type="ARBA" id="ARBA00022475"/>
    </source>
</evidence>
<feature type="transmembrane region" description="Helical" evidence="16">
    <location>
        <begin position="339"/>
        <end position="358"/>
    </location>
</feature>
<feature type="transmembrane region" description="Helical" evidence="16">
    <location>
        <begin position="232"/>
        <end position="255"/>
    </location>
</feature>
<feature type="transmembrane region" description="Helical" evidence="16">
    <location>
        <begin position="187"/>
        <end position="211"/>
    </location>
</feature>
<organism evidence="18 19">
    <name type="scientific">Candidatus Faecivivens stercoravium</name>
    <dbReference type="NCBI Taxonomy" id="2840803"/>
    <lineage>
        <taxon>Bacteria</taxon>
        <taxon>Bacillati</taxon>
        <taxon>Bacillota</taxon>
        <taxon>Clostridia</taxon>
        <taxon>Eubacteriales</taxon>
        <taxon>Oscillospiraceae</taxon>
        <taxon>Oscillospiraceae incertae sedis</taxon>
        <taxon>Candidatus Faecivivens</taxon>
    </lineage>
</organism>
<gene>
    <name evidence="18" type="ORF">IAB37_04900</name>
</gene>
<dbReference type="FunFam" id="1.10.287.130:FF:000008">
    <property type="entry name" value="Two-component sensor histidine kinase"/>
    <property type="match status" value="1"/>
</dbReference>
<feature type="transmembrane region" description="Helical" evidence="16">
    <location>
        <begin position="12"/>
        <end position="34"/>
    </location>
</feature>
<reference evidence="18" key="1">
    <citation type="submission" date="2020-10" db="EMBL/GenBank/DDBJ databases">
        <authorList>
            <person name="Gilroy R."/>
        </authorList>
    </citation>
    <scope>NUCLEOTIDE SEQUENCE</scope>
    <source>
        <strain evidence="18">CHK189-12415</strain>
    </source>
</reference>
<evidence type="ECO:0000259" key="17">
    <source>
        <dbReference type="PROSITE" id="PS50109"/>
    </source>
</evidence>
<keyword evidence="12" id="KW-0902">Two-component regulatory system</keyword>
<feature type="transmembrane region" description="Helical" evidence="16">
    <location>
        <begin position="302"/>
        <end position="319"/>
    </location>
</feature>
<keyword evidence="11 16" id="KW-1133">Transmembrane helix</keyword>
<evidence type="ECO:0000256" key="9">
    <source>
        <dbReference type="ARBA" id="ARBA00022777"/>
    </source>
</evidence>
<accession>A0A9D1J4X1</accession>
<keyword evidence="4" id="KW-1003">Cell membrane</keyword>
<dbReference type="PANTHER" id="PTHR45528">
    <property type="entry name" value="SENSOR HISTIDINE KINASE CPXA"/>
    <property type="match status" value="1"/>
</dbReference>
<dbReference type="InterPro" id="IPR003661">
    <property type="entry name" value="HisK_dim/P_dom"/>
</dbReference>
<dbReference type="EC" id="2.7.13.3" evidence="3"/>
<keyword evidence="8" id="KW-0547">Nucleotide-binding</keyword>
<keyword evidence="7 16" id="KW-0812">Transmembrane</keyword>
<protein>
    <recommendedName>
        <fullName evidence="3">histidine kinase</fullName>
        <ecNumber evidence="3">2.7.13.3</ecNumber>
    </recommendedName>
</protein>
<dbReference type="InterPro" id="IPR005467">
    <property type="entry name" value="His_kinase_dom"/>
</dbReference>
<dbReference type="InterPro" id="IPR003594">
    <property type="entry name" value="HATPase_dom"/>
</dbReference>
<evidence type="ECO:0000256" key="12">
    <source>
        <dbReference type="ARBA" id="ARBA00023012"/>
    </source>
</evidence>
<keyword evidence="5" id="KW-0597">Phosphoprotein</keyword>
<keyword evidence="9 18" id="KW-0418">Kinase</keyword>
<dbReference type="SMART" id="SM00387">
    <property type="entry name" value="HATPase_c"/>
    <property type="match status" value="1"/>
</dbReference>
<evidence type="ECO:0000256" key="2">
    <source>
        <dbReference type="ARBA" id="ARBA00004651"/>
    </source>
</evidence>
<evidence type="ECO:0000256" key="7">
    <source>
        <dbReference type="ARBA" id="ARBA00022692"/>
    </source>
</evidence>
<keyword evidence="14" id="KW-0175">Coiled coil</keyword>
<dbReference type="Gene3D" id="3.30.565.10">
    <property type="entry name" value="Histidine kinase-like ATPase, C-terminal domain"/>
    <property type="match status" value="1"/>
</dbReference>
<evidence type="ECO:0000256" key="16">
    <source>
        <dbReference type="SAM" id="Phobius"/>
    </source>
</evidence>
<dbReference type="SMART" id="SM00388">
    <property type="entry name" value="HisKA"/>
    <property type="match status" value="1"/>
</dbReference>
<dbReference type="Proteomes" id="UP000824241">
    <property type="component" value="Unassembled WGS sequence"/>
</dbReference>
<reference evidence="18" key="2">
    <citation type="journal article" date="2021" name="PeerJ">
        <title>Extensive microbial diversity within the chicken gut microbiome revealed by metagenomics and culture.</title>
        <authorList>
            <person name="Gilroy R."/>
            <person name="Ravi A."/>
            <person name="Getino M."/>
            <person name="Pursley I."/>
            <person name="Horton D.L."/>
            <person name="Alikhan N.F."/>
            <person name="Baker D."/>
            <person name="Gharbi K."/>
            <person name="Hall N."/>
            <person name="Watson M."/>
            <person name="Adriaenssens E.M."/>
            <person name="Foster-Nyarko E."/>
            <person name="Jarju S."/>
            <person name="Secka A."/>
            <person name="Antonio M."/>
            <person name="Oren A."/>
            <person name="Chaudhuri R.R."/>
            <person name="La Ragione R."/>
            <person name="Hildebrand F."/>
            <person name="Pallen M.J."/>
        </authorList>
    </citation>
    <scope>NUCLEOTIDE SEQUENCE</scope>
    <source>
        <strain evidence="18">CHK189-12415</strain>
    </source>
</reference>
<comment type="caution">
    <text evidence="18">The sequence shown here is derived from an EMBL/GenBank/DDBJ whole genome shotgun (WGS) entry which is preliminary data.</text>
</comment>
<evidence type="ECO:0000256" key="15">
    <source>
        <dbReference type="SAM" id="MobiDB-lite"/>
    </source>
</evidence>
<evidence type="ECO:0000256" key="14">
    <source>
        <dbReference type="SAM" id="Coils"/>
    </source>
</evidence>
<keyword evidence="13 16" id="KW-0472">Membrane</keyword>
<evidence type="ECO:0000256" key="3">
    <source>
        <dbReference type="ARBA" id="ARBA00012438"/>
    </source>
</evidence>
<keyword evidence="6" id="KW-0808">Transferase</keyword>
<dbReference type="GO" id="GO:0000155">
    <property type="term" value="F:phosphorelay sensor kinase activity"/>
    <property type="evidence" value="ECO:0007669"/>
    <property type="project" value="InterPro"/>
</dbReference>
<dbReference type="SUPFAM" id="SSF47384">
    <property type="entry name" value="Homodimeric domain of signal transducing histidine kinase"/>
    <property type="match status" value="1"/>
</dbReference>
<keyword evidence="10" id="KW-0067">ATP-binding</keyword>
<sequence>MTAFIRRPFVKASCFFLSVVLTIITILGIIGFAFCSTQSFYVAGNPNFGESEMAQMIVSASDYTVGDIYIAGGEMKLRQTYNPQYTNLRVRITDEEGNVYTNYDPEEETPAGMEPRYYYYLTDNETGVRVASTIYDFPWEADWSGFDMRMYTSHSAVMELGVASPMEARDVLYFAGELYYFLYRLRFPLIFISIAGVILTVFVHAALFAGCGRKPGSEEVFPGWQERIPFDLYILLFGFVWLLLLGMALEMAGLVSGYATGDVLFCMFLELLSILGLVLVSEMILCSCAVRFKTRKWWRNSLIWKFCAWCGRFISRFFSGTFRSAGRMVGSLPLTWQGLAITVGILFGEFFFTILVYGNGSFLSFVFWLVYNIAVVLAAIVVVAQMRRLQDAAGRMAKGELDYQVDTAGMLGPFKGHAEDLNAIRDGLSHALDQKMRSERMKTELITNVSHDIKTPLTSIVNYVDLLSKEKPENERMKSYIEALQRQSSRLRKLIEDLVEASKASTGNLSVDLQPCELGVLLEQAAGEYQERMEQKGLELVTSAPEEPVMVLADSRRIWRVLDNLLGNITKYALSGTRVYVDLEKREGEAMLTLRNISRDRLKVSPDELMERFVRGDASRSTEGSGLGLSIAKSLMELQHGRLELSIDGDLFKATVRMPLLQAAPGAEPVFEPAAEPDIGYTPGLSGGTGEIPVPTLTVQPSIPSPQPDGNPFQQPQAPVYSGNTDAPWRTPVRPAPQPREPGKDPLVRIGEAAGKVKRLFGTGKKK</sequence>
<dbReference type="SUPFAM" id="SSF55874">
    <property type="entry name" value="ATPase domain of HSP90 chaperone/DNA topoisomerase II/histidine kinase"/>
    <property type="match status" value="1"/>
</dbReference>
<dbReference type="InterPro" id="IPR036097">
    <property type="entry name" value="HisK_dim/P_sf"/>
</dbReference>
<dbReference type="AlphaFoldDB" id="A0A9D1J4X1"/>
<evidence type="ECO:0000256" key="5">
    <source>
        <dbReference type="ARBA" id="ARBA00022553"/>
    </source>
</evidence>
<feature type="transmembrane region" description="Helical" evidence="16">
    <location>
        <begin position="267"/>
        <end position="290"/>
    </location>
</feature>
<dbReference type="PANTHER" id="PTHR45528:SF1">
    <property type="entry name" value="SENSOR HISTIDINE KINASE CPXA"/>
    <property type="match status" value="1"/>
</dbReference>
<dbReference type="Pfam" id="PF00512">
    <property type="entry name" value="HisKA"/>
    <property type="match status" value="1"/>
</dbReference>
<dbReference type="PROSITE" id="PS50109">
    <property type="entry name" value="HIS_KIN"/>
    <property type="match status" value="1"/>
</dbReference>
<evidence type="ECO:0000256" key="11">
    <source>
        <dbReference type="ARBA" id="ARBA00022989"/>
    </source>
</evidence>
<dbReference type="GO" id="GO:0005524">
    <property type="term" value="F:ATP binding"/>
    <property type="evidence" value="ECO:0007669"/>
    <property type="project" value="UniProtKB-KW"/>
</dbReference>
<evidence type="ECO:0000313" key="19">
    <source>
        <dbReference type="Proteomes" id="UP000824241"/>
    </source>
</evidence>
<evidence type="ECO:0000256" key="6">
    <source>
        <dbReference type="ARBA" id="ARBA00022679"/>
    </source>
</evidence>
<feature type="domain" description="Histidine kinase" evidence="17">
    <location>
        <begin position="448"/>
        <end position="662"/>
    </location>
</feature>
<dbReference type="InterPro" id="IPR050398">
    <property type="entry name" value="HssS/ArlS-like"/>
</dbReference>
<comment type="catalytic activity">
    <reaction evidence="1">
        <text>ATP + protein L-histidine = ADP + protein N-phospho-L-histidine.</text>
        <dbReference type="EC" id="2.7.13.3"/>
    </reaction>
</comment>
<feature type="compositionally biased region" description="Polar residues" evidence="15">
    <location>
        <begin position="712"/>
        <end position="725"/>
    </location>
</feature>
<feature type="coiled-coil region" evidence="14">
    <location>
        <begin position="477"/>
        <end position="504"/>
    </location>
</feature>
<evidence type="ECO:0000256" key="8">
    <source>
        <dbReference type="ARBA" id="ARBA00022741"/>
    </source>
</evidence>
<dbReference type="GO" id="GO:0005886">
    <property type="term" value="C:plasma membrane"/>
    <property type="evidence" value="ECO:0007669"/>
    <property type="project" value="UniProtKB-SubCell"/>
</dbReference>
<feature type="transmembrane region" description="Helical" evidence="16">
    <location>
        <begin position="365"/>
        <end position="386"/>
    </location>
</feature>
<dbReference type="Gene3D" id="1.10.287.130">
    <property type="match status" value="1"/>
</dbReference>
<evidence type="ECO:0000256" key="13">
    <source>
        <dbReference type="ARBA" id="ARBA00023136"/>
    </source>
</evidence>
<dbReference type="EMBL" id="DVHA01000161">
    <property type="protein sequence ID" value="HIR60895.1"/>
    <property type="molecule type" value="Genomic_DNA"/>
</dbReference>
<name>A0A9D1J4X1_9FIRM</name>
<proteinExistence type="predicted"/>
<dbReference type="Pfam" id="PF02518">
    <property type="entry name" value="HATPase_c"/>
    <property type="match status" value="1"/>
</dbReference>